<dbReference type="Gene3D" id="3.20.20.10">
    <property type="entry name" value="Alanine racemase"/>
    <property type="match status" value="1"/>
</dbReference>
<dbReference type="SUPFAM" id="SSF51419">
    <property type="entry name" value="PLP-binding barrel"/>
    <property type="match status" value="1"/>
</dbReference>
<evidence type="ECO:0000259" key="1">
    <source>
        <dbReference type="Pfam" id="PF01168"/>
    </source>
</evidence>
<dbReference type="PANTHER" id="PTHR28004:SF2">
    <property type="entry name" value="D-SERINE DEHYDRATASE"/>
    <property type="match status" value="1"/>
</dbReference>
<protein>
    <submittedName>
        <fullName evidence="2">Alanine racemase</fullName>
    </submittedName>
</protein>
<sequence length="402" mass="43199">MTLTQRSGPARTPWPDLLAATEHLDPPFAVLDVAALRTNAHQLVRRAAGKPIRVASKSIRVRSVIRDALEVPGMSGILAYTLPEALWLAEEHKDVVVGYPTMHREALRRLAKDEELASRVTLMVDSPRHLDLTAAIVGPDGPPIRICLELDVSLRLAGGRLHLGARRSPVHSPEDAAALARAVAAHPRFQLVGLMGYEGQIAGIGDNQPHLSRFAVRAMQRRSAAELAERRAAAVAAVRSVAPLEFVNGGGTGSLELTAAEPAVTEVAAGSGLLAPRLFDFYTRFHPQPAAYFVLSVVRRPSPQHATVLGGGWIASGAAGKDRLPTPVWPPGLSLVDQEGAGEVQTPLVGDRVDDLDIGDHVWFRHTKAGELSEHVDEMVLVDGDRIVDVVPTYRGEGKTFL</sequence>
<reference evidence="2" key="1">
    <citation type="submission" date="2016-10" db="EMBL/GenBank/DDBJ databases">
        <title>Draft Genome Sequence of Nocardioides luteus Strain BAFB, an Alkane-Degrading Bacterium Isolated from JP-7 Polluted Soil.</title>
        <authorList>
            <person name="Brown L."/>
            <person name="Ruiz O.N."/>
            <person name="Gunasekera T."/>
        </authorList>
    </citation>
    <scope>NUCLEOTIDE SEQUENCE [LARGE SCALE GENOMIC DNA]</scope>
    <source>
        <strain evidence="2">BAFB</strain>
    </source>
</reference>
<dbReference type="OrthoDB" id="2445260at2"/>
<dbReference type="PANTHER" id="PTHR28004">
    <property type="entry name" value="ZGC:162816-RELATED"/>
    <property type="match status" value="1"/>
</dbReference>
<feature type="domain" description="Alanine racemase N-terminal" evidence="1">
    <location>
        <begin position="32"/>
        <end position="217"/>
    </location>
</feature>
<dbReference type="GO" id="GO:0036088">
    <property type="term" value="P:D-serine catabolic process"/>
    <property type="evidence" value="ECO:0007669"/>
    <property type="project" value="TreeGrafter"/>
</dbReference>
<organism evidence="2 3">
    <name type="scientific">Nocardioides luteus</name>
    <dbReference type="NCBI Taxonomy" id="1844"/>
    <lineage>
        <taxon>Bacteria</taxon>
        <taxon>Bacillati</taxon>
        <taxon>Actinomycetota</taxon>
        <taxon>Actinomycetes</taxon>
        <taxon>Propionibacteriales</taxon>
        <taxon>Nocardioidaceae</taxon>
        <taxon>Nocardioides</taxon>
    </lineage>
</organism>
<proteinExistence type="predicted"/>
<dbReference type="InterPro" id="IPR051466">
    <property type="entry name" value="D-amino_acid_metab_enzyme"/>
</dbReference>
<comment type="caution">
    <text evidence="2">The sequence shown here is derived from an EMBL/GenBank/DDBJ whole genome shotgun (WGS) entry which is preliminary data.</text>
</comment>
<accession>A0A1J4N9Y1</accession>
<dbReference type="RefSeq" id="WP_071326953.1">
    <property type="nucleotide sequence ID" value="NZ_JZDQ02000009.1"/>
</dbReference>
<evidence type="ECO:0000313" key="2">
    <source>
        <dbReference type="EMBL" id="OIJ27289.1"/>
    </source>
</evidence>
<dbReference type="Proteomes" id="UP000033772">
    <property type="component" value="Unassembled WGS sequence"/>
</dbReference>
<dbReference type="GO" id="GO:0008721">
    <property type="term" value="F:D-serine ammonia-lyase activity"/>
    <property type="evidence" value="ECO:0007669"/>
    <property type="project" value="TreeGrafter"/>
</dbReference>
<dbReference type="Pfam" id="PF01168">
    <property type="entry name" value="Ala_racemase_N"/>
    <property type="match status" value="1"/>
</dbReference>
<dbReference type="InterPro" id="IPR029066">
    <property type="entry name" value="PLP-binding_barrel"/>
</dbReference>
<name>A0A1J4N9Y1_9ACTN</name>
<evidence type="ECO:0000313" key="3">
    <source>
        <dbReference type="Proteomes" id="UP000033772"/>
    </source>
</evidence>
<dbReference type="InterPro" id="IPR001608">
    <property type="entry name" value="Ala_racemase_N"/>
</dbReference>
<dbReference type="EMBL" id="JZDQ02000009">
    <property type="protein sequence ID" value="OIJ27289.1"/>
    <property type="molecule type" value="Genomic_DNA"/>
</dbReference>
<dbReference type="STRING" id="1844.UG56_007855"/>
<gene>
    <name evidence="2" type="ORF">UG56_007855</name>
</gene>
<dbReference type="AlphaFoldDB" id="A0A1J4N9Y1"/>
<keyword evidence="3" id="KW-1185">Reference proteome</keyword>